<organism evidence="2 4">
    <name type="scientific">Paracoccus sediminis</name>
    <dbReference type="NCBI Taxonomy" id="1214787"/>
    <lineage>
        <taxon>Bacteria</taxon>
        <taxon>Pseudomonadati</taxon>
        <taxon>Pseudomonadota</taxon>
        <taxon>Alphaproteobacteria</taxon>
        <taxon>Rhodobacterales</taxon>
        <taxon>Paracoccaceae</taxon>
        <taxon>Paracoccus</taxon>
    </lineage>
</organism>
<reference evidence="3 5" key="3">
    <citation type="submission" date="2019-02" db="EMBL/GenBank/DDBJ databases">
        <authorList>
            <person name="Zhang G."/>
        </authorList>
    </citation>
    <scope>NUCLEOTIDE SEQUENCE [LARGE SCALE GENOMIC DNA]</scope>
    <source>
        <strain evidence="3 5">CMB17</strain>
    </source>
</reference>
<evidence type="ECO:0000313" key="3">
    <source>
        <dbReference type="EMBL" id="TBN53136.1"/>
    </source>
</evidence>
<accession>A0A238UNJ9</accession>
<reference evidence="2" key="1">
    <citation type="submission" date="2017-06" db="EMBL/GenBank/DDBJ databases">
        <authorList>
            <person name="Kim H.J."/>
            <person name="Triplett B.A."/>
        </authorList>
    </citation>
    <scope>NUCLEOTIDE SEQUENCE [LARGE SCALE GENOMIC DNA]</scope>
    <source>
        <strain evidence="2">DSM 26170</strain>
    </source>
</reference>
<name>A0A238UNJ9_9RHOB</name>
<feature type="region of interest" description="Disordered" evidence="1">
    <location>
        <begin position="37"/>
        <end position="68"/>
    </location>
</feature>
<dbReference type="AlphaFoldDB" id="A0A238UNJ9"/>
<evidence type="ECO:0000313" key="2">
    <source>
        <dbReference type="EMBL" id="SNR22869.1"/>
    </source>
</evidence>
<dbReference type="EMBL" id="SIRL01000001">
    <property type="protein sequence ID" value="TBN53136.1"/>
    <property type="molecule type" value="Genomic_DNA"/>
</dbReference>
<feature type="compositionally biased region" description="Basic and acidic residues" evidence="1">
    <location>
        <begin position="52"/>
        <end position="68"/>
    </location>
</feature>
<evidence type="ECO:0000313" key="4">
    <source>
        <dbReference type="Proteomes" id="UP000198409"/>
    </source>
</evidence>
<dbReference type="Proteomes" id="UP000198409">
    <property type="component" value="Unassembled WGS sequence"/>
</dbReference>
<protein>
    <submittedName>
        <fullName evidence="2">Uncharacterized protein</fullName>
    </submittedName>
</protein>
<dbReference type="OrthoDB" id="7876431at2"/>
<sequence length="68" mass="7569">MTEKRDYIVRTEAWIAGRPAKAGDVVRLTEREARYEPVDPVVSDDADAQAEPARRAKGRPETRTGTDA</sequence>
<gene>
    <name evidence="3" type="ORF">EYF88_02780</name>
    <name evidence="2" type="ORF">SAMN06265378_10168</name>
</gene>
<reference evidence="4" key="2">
    <citation type="submission" date="2017-06" db="EMBL/GenBank/DDBJ databases">
        <authorList>
            <person name="Varghese N."/>
            <person name="Submissions S."/>
        </authorList>
    </citation>
    <scope>NUCLEOTIDE SEQUENCE [LARGE SCALE GENOMIC DNA]</scope>
    <source>
        <strain evidence="4">DSM 26170</strain>
    </source>
</reference>
<keyword evidence="5" id="KW-1185">Reference proteome</keyword>
<proteinExistence type="predicted"/>
<evidence type="ECO:0000313" key="5">
    <source>
        <dbReference type="Proteomes" id="UP000292859"/>
    </source>
</evidence>
<dbReference type="RefSeq" id="WP_089386197.1">
    <property type="nucleotide sequence ID" value="NZ_FZNM01000001.1"/>
</dbReference>
<dbReference type="EMBL" id="FZNM01000001">
    <property type="protein sequence ID" value="SNR22869.1"/>
    <property type="molecule type" value="Genomic_DNA"/>
</dbReference>
<dbReference type="Proteomes" id="UP000292859">
    <property type="component" value="Unassembled WGS sequence"/>
</dbReference>
<evidence type="ECO:0000256" key="1">
    <source>
        <dbReference type="SAM" id="MobiDB-lite"/>
    </source>
</evidence>